<name>A0A9J6DH47_RHIMP</name>
<dbReference type="EMBL" id="JABSTU010000009">
    <property type="protein sequence ID" value="KAH8021238.1"/>
    <property type="molecule type" value="Genomic_DNA"/>
</dbReference>
<feature type="compositionally biased region" description="Low complexity" evidence="6">
    <location>
        <begin position="392"/>
        <end position="402"/>
    </location>
</feature>
<dbReference type="SMART" id="SM00980">
    <property type="entry name" value="THAP"/>
    <property type="match status" value="1"/>
</dbReference>
<proteinExistence type="predicted"/>
<reference evidence="8" key="1">
    <citation type="journal article" date="2020" name="Cell">
        <title>Large-Scale Comparative Analyses of Tick Genomes Elucidate Their Genetic Diversity and Vector Capacities.</title>
        <authorList>
            <consortium name="Tick Genome and Microbiome Consortium (TIGMIC)"/>
            <person name="Jia N."/>
            <person name="Wang J."/>
            <person name="Shi W."/>
            <person name="Du L."/>
            <person name="Sun Y."/>
            <person name="Zhan W."/>
            <person name="Jiang J.F."/>
            <person name="Wang Q."/>
            <person name="Zhang B."/>
            <person name="Ji P."/>
            <person name="Bell-Sakyi L."/>
            <person name="Cui X.M."/>
            <person name="Yuan T.T."/>
            <person name="Jiang B.G."/>
            <person name="Yang W.F."/>
            <person name="Lam T.T."/>
            <person name="Chang Q.C."/>
            <person name="Ding S.J."/>
            <person name="Wang X.J."/>
            <person name="Zhu J.G."/>
            <person name="Ruan X.D."/>
            <person name="Zhao L."/>
            <person name="Wei J.T."/>
            <person name="Ye R.Z."/>
            <person name="Que T.C."/>
            <person name="Du C.H."/>
            <person name="Zhou Y.H."/>
            <person name="Cheng J.X."/>
            <person name="Dai P.F."/>
            <person name="Guo W.B."/>
            <person name="Han X.H."/>
            <person name="Huang E.J."/>
            <person name="Li L.F."/>
            <person name="Wei W."/>
            <person name="Gao Y.C."/>
            <person name="Liu J.Z."/>
            <person name="Shao H.Z."/>
            <person name="Wang X."/>
            <person name="Wang C.C."/>
            <person name="Yang T.C."/>
            <person name="Huo Q.B."/>
            <person name="Li W."/>
            <person name="Chen H.Y."/>
            <person name="Chen S.E."/>
            <person name="Zhou L.G."/>
            <person name="Ni X.B."/>
            <person name="Tian J.H."/>
            <person name="Sheng Y."/>
            <person name="Liu T."/>
            <person name="Pan Y.S."/>
            <person name="Xia L.Y."/>
            <person name="Li J."/>
            <person name="Zhao F."/>
            <person name="Cao W.C."/>
        </authorList>
    </citation>
    <scope>NUCLEOTIDE SEQUENCE</scope>
    <source>
        <strain evidence="8">Rmic-2018</strain>
    </source>
</reference>
<evidence type="ECO:0000256" key="3">
    <source>
        <dbReference type="ARBA" id="ARBA00022833"/>
    </source>
</evidence>
<keyword evidence="3" id="KW-0862">Zinc</keyword>
<feature type="region of interest" description="Disordered" evidence="6">
    <location>
        <begin position="311"/>
        <end position="338"/>
    </location>
</feature>
<gene>
    <name evidence="8" type="ORF">HPB51_013913</name>
</gene>
<reference evidence="8" key="2">
    <citation type="submission" date="2021-09" db="EMBL/GenBank/DDBJ databases">
        <authorList>
            <person name="Jia N."/>
            <person name="Wang J."/>
            <person name="Shi W."/>
            <person name="Du L."/>
            <person name="Sun Y."/>
            <person name="Zhan W."/>
            <person name="Jiang J."/>
            <person name="Wang Q."/>
            <person name="Zhang B."/>
            <person name="Ji P."/>
            <person name="Sakyi L.B."/>
            <person name="Cui X."/>
            <person name="Yuan T."/>
            <person name="Jiang B."/>
            <person name="Yang W."/>
            <person name="Lam T.T.-Y."/>
            <person name="Chang Q."/>
            <person name="Ding S."/>
            <person name="Wang X."/>
            <person name="Zhu J."/>
            <person name="Ruan X."/>
            <person name="Zhao L."/>
            <person name="Wei J."/>
            <person name="Que T."/>
            <person name="Du C."/>
            <person name="Cheng J."/>
            <person name="Dai P."/>
            <person name="Han X."/>
            <person name="Huang E."/>
            <person name="Gao Y."/>
            <person name="Liu J."/>
            <person name="Shao H."/>
            <person name="Ye R."/>
            <person name="Li L."/>
            <person name="Wei W."/>
            <person name="Wang X."/>
            <person name="Wang C."/>
            <person name="Huo Q."/>
            <person name="Li W."/>
            <person name="Guo W."/>
            <person name="Chen H."/>
            <person name="Chen S."/>
            <person name="Zhou L."/>
            <person name="Zhou L."/>
            <person name="Ni X."/>
            <person name="Tian J."/>
            <person name="Zhou Y."/>
            <person name="Sheng Y."/>
            <person name="Liu T."/>
            <person name="Pan Y."/>
            <person name="Xia L."/>
            <person name="Li J."/>
            <person name="Zhao F."/>
            <person name="Cao W."/>
        </authorList>
    </citation>
    <scope>NUCLEOTIDE SEQUENCE</scope>
    <source>
        <strain evidence="8">Rmic-2018</strain>
        <tissue evidence="8">Larvae</tissue>
    </source>
</reference>
<dbReference type="GO" id="GO:0008270">
    <property type="term" value="F:zinc ion binding"/>
    <property type="evidence" value="ECO:0007669"/>
    <property type="project" value="UniProtKB-KW"/>
</dbReference>
<feature type="region of interest" description="Disordered" evidence="6">
    <location>
        <begin position="1"/>
        <end position="158"/>
    </location>
</feature>
<dbReference type="Proteomes" id="UP000821866">
    <property type="component" value="Chromosome 7"/>
</dbReference>
<evidence type="ECO:0000256" key="1">
    <source>
        <dbReference type="ARBA" id="ARBA00022723"/>
    </source>
</evidence>
<dbReference type="PROSITE" id="PS50950">
    <property type="entry name" value="ZF_THAP"/>
    <property type="match status" value="1"/>
</dbReference>
<keyword evidence="1" id="KW-0479">Metal-binding</keyword>
<dbReference type="VEuPathDB" id="VectorBase:LOC119174255"/>
<feature type="compositionally biased region" description="Polar residues" evidence="6">
    <location>
        <begin position="39"/>
        <end position="55"/>
    </location>
</feature>
<feature type="domain" description="THAP-type" evidence="7">
    <location>
        <begin position="206"/>
        <end position="291"/>
    </location>
</feature>
<dbReference type="AlphaFoldDB" id="A0A9J6DH47"/>
<feature type="compositionally biased region" description="Basic residues" evidence="6">
    <location>
        <begin position="75"/>
        <end position="93"/>
    </location>
</feature>
<evidence type="ECO:0000256" key="6">
    <source>
        <dbReference type="SAM" id="MobiDB-lite"/>
    </source>
</evidence>
<dbReference type="SUPFAM" id="SSF57716">
    <property type="entry name" value="Glucocorticoid receptor-like (DNA-binding domain)"/>
    <property type="match status" value="1"/>
</dbReference>
<evidence type="ECO:0000313" key="8">
    <source>
        <dbReference type="EMBL" id="KAH8021238.1"/>
    </source>
</evidence>
<feature type="compositionally biased region" description="Polar residues" evidence="6">
    <location>
        <begin position="472"/>
        <end position="489"/>
    </location>
</feature>
<feature type="compositionally biased region" description="Low complexity" evidence="6">
    <location>
        <begin position="97"/>
        <end position="106"/>
    </location>
</feature>
<feature type="compositionally biased region" description="Basic and acidic residues" evidence="6">
    <location>
        <begin position="191"/>
        <end position="200"/>
    </location>
</feature>
<feature type="compositionally biased region" description="Polar residues" evidence="6">
    <location>
        <begin position="148"/>
        <end position="158"/>
    </location>
</feature>
<dbReference type="InterPro" id="IPR006612">
    <property type="entry name" value="THAP_Znf"/>
</dbReference>
<accession>A0A9J6DH47</accession>
<dbReference type="GO" id="GO:0003677">
    <property type="term" value="F:DNA binding"/>
    <property type="evidence" value="ECO:0007669"/>
    <property type="project" value="UniProtKB-UniRule"/>
</dbReference>
<feature type="compositionally biased region" description="Low complexity" evidence="6">
    <location>
        <begin position="56"/>
        <end position="74"/>
    </location>
</feature>
<feature type="region of interest" description="Disordered" evidence="6">
    <location>
        <begin position="173"/>
        <end position="200"/>
    </location>
</feature>
<keyword evidence="2 5" id="KW-0863">Zinc-finger</keyword>
<evidence type="ECO:0000256" key="5">
    <source>
        <dbReference type="PROSITE-ProRule" id="PRU00309"/>
    </source>
</evidence>
<protein>
    <recommendedName>
        <fullName evidence="7">THAP-type domain-containing protein</fullName>
    </recommendedName>
</protein>
<feature type="region of interest" description="Disordered" evidence="6">
    <location>
        <begin position="469"/>
        <end position="504"/>
    </location>
</feature>
<comment type="caution">
    <text evidence="8">The sequence shown here is derived from an EMBL/GenBank/DDBJ whole genome shotgun (WGS) entry which is preliminary data.</text>
</comment>
<evidence type="ECO:0000313" key="9">
    <source>
        <dbReference type="Proteomes" id="UP000821866"/>
    </source>
</evidence>
<feature type="region of interest" description="Disordered" evidence="6">
    <location>
        <begin position="392"/>
        <end position="421"/>
    </location>
</feature>
<keyword evidence="4 5" id="KW-0238">DNA-binding</keyword>
<sequence length="548" mass="58684">MLPASPQAAYNASKTSSESPKPSDKPSEEGAPGDAGSDEVTSPRTLRLTNKTRTWSAAELLSSDSESSDTGNNRPRGKKKKPRPKGTAKKSLHRSASEPSSQAGSSKKGLAQPSKKNVCKSGGGEPVGQPKTRKSPQKGPVHCKASSEKTSLNSANTTDAAVSLNSALPVKEASMDSGRTNANAKAPPALQRDKAVRQPTIKEKDSPYRCSVQGCPSNTDECCIGLWLFALPCEEDSAPLRSAWLNSVPIDEEVNRPRSPRVCFRHFEKDDFVSNKNRLAGLYEKAVPSIRIPTQTNPKVKCKSFQGNQPNVSIRTGAPVGSSESWSVGSKGEYQNRASSNSIGTTSLTCASSGKCEIVESSYAVTTQWDCSRGSAPLLSPSERLPQNVFSAVSSKHSSSQSAKEQTFERTAEVGAGSSESNHTTACNAAFASKDQCNTFGNIVAIGQECRREPSVLEREVIPYREHVSRPGSRSTCCTPDHSSVLTENGDSEQSEGSADEWVPFDPSHEKYVIEKQYIEGEDLGMSVYCKIRWLPTSAAAIKFGGGP</sequence>
<organism evidence="8 9">
    <name type="scientific">Rhipicephalus microplus</name>
    <name type="common">Cattle tick</name>
    <name type="synonym">Boophilus microplus</name>
    <dbReference type="NCBI Taxonomy" id="6941"/>
    <lineage>
        <taxon>Eukaryota</taxon>
        <taxon>Metazoa</taxon>
        <taxon>Ecdysozoa</taxon>
        <taxon>Arthropoda</taxon>
        <taxon>Chelicerata</taxon>
        <taxon>Arachnida</taxon>
        <taxon>Acari</taxon>
        <taxon>Parasitiformes</taxon>
        <taxon>Ixodida</taxon>
        <taxon>Ixodoidea</taxon>
        <taxon>Ixodidae</taxon>
        <taxon>Rhipicephalinae</taxon>
        <taxon>Rhipicephalus</taxon>
        <taxon>Boophilus</taxon>
    </lineage>
</organism>
<keyword evidence="9" id="KW-1185">Reference proteome</keyword>
<evidence type="ECO:0000256" key="2">
    <source>
        <dbReference type="ARBA" id="ARBA00022771"/>
    </source>
</evidence>
<evidence type="ECO:0000259" key="7">
    <source>
        <dbReference type="PROSITE" id="PS50950"/>
    </source>
</evidence>
<dbReference type="Pfam" id="PF05485">
    <property type="entry name" value="THAP"/>
    <property type="match status" value="1"/>
</dbReference>
<evidence type="ECO:0000256" key="4">
    <source>
        <dbReference type="ARBA" id="ARBA00023125"/>
    </source>
</evidence>